<protein>
    <recommendedName>
        <fullName evidence="8">rRNA-processing protein</fullName>
    </recommendedName>
</protein>
<dbReference type="HOGENOM" id="CLU_125051_0_0_1"/>
<keyword evidence="5 8" id="KW-0698">rRNA processing</keyword>
<keyword evidence="7 8" id="KW-0539">Nucleus</keyword>
<dbReference type="InterPro" id="IPR005579">
    <property type="entry name" value="Cgr1-like"/>
</dbReference>
<organism evidence="10 11">
    <name type="scientific">Exophiala xenobiotica</name>
    <dbReference type="NCBI Taxonomy" id="348802"/>
    <lineage>
        <taxon>Eukaryota</taxon>
        <taxon>Fungi</taxon>
        <taxon>Dikarya</taxon>
        <taxon>Ascomycota</taxon>
        <taxon>Pezizomycotina</taxon>
        <taxon>Eurotiomycetes</taxon>
        <taxon>Chaetothyriomycetidae</taxon>
        <taxon>Chaetothyriales</taxon>
        <taxon>Herpotrichiellaceae</taxon>
        <taxon>Exophiala</taxon>
    </lineage>
</organism>
<comment type="similarity">
    <text evidence="3 8">Belongs to the CGR1 family.</text>
</comment>
<keyword evidence="4 8" id="KW-0690">Ribosome biogenesis</keyword>
<evidence type="ECO:0000256" key="1">
    <source>
        <dbReference type="ARBA" id="ARBA00004090"/>
    </source>
</evidence>
<evidence type="ECO:0000256" key="8">
    <source>
        <dbReference type="RuleBase" id="RU363084"/>
    </source>
</evidence>
<feature type="compositionally biased region" description="Polar residues" evidence="9">
    <location>
        <begin position="8"/>
        <end position="21"/>
    </location>
</feature>
<sequence>MSVEAPSSEPQMASTSSSVQPAQKYGLRVNGKNWHAPKKAFRPTSGQTSYAKRKELDQLKQATKAREQEMRDEKEQERNRRIQAIKDRRKAKEEKERYEKMAEKMHRKLVERRKRREKRNKLLKS</sequence>
<evidence type="ECO:0000256" key="4">
    <source>
        <dbReference type="ARBA" id="ARBA00022517"/>
    </source>
</evidence>
<evidence type="ECO:0000313" key="10">
    <source>
        <dbReference type="EMBL" id="KIW57417.1"/>
    </source>
</evidence>
<evidence type="ECO:0000256" key="2">
    <source>
        <dbReference type="ARBA" id="ARBA00004604"/>
    </source>
</evidence>
<evidence type="ECO:0000256" key="9">
    <source>
        <dbReference type="SAM" id="MobiDB-lite"/>
    </source>
</evidence>
<feature type="compositionally biased region" description="Basic and acidic residues" evidence="9">
    <location>
        <begin position="52"/>
        <end position="97"/>
    </location>
</feature>
<evidence type="ECO:0000256" key="7">
    <source>
        <dbReference type="ARBA" id="ARBA00023242"/>
    </source>
</evidence>
<comment type="subcellular location">
    <subcellularLocation>
        <location evidence="2 8">Nucleus</location>
        <location evidence="2 8">Nucleolus</location>
    </subcellularLocation>
</comment>
<keyword evidence="11" id="KW-1185">Reference proteome</keyword>
<dbReference type="Proteomes" id="UP000054342">
    <property type="component" value="Unassembled WGS sequence"/>
</dbReference>
<dbReference type="GeneID" id="25327875"/>
<reference evidence="10 11" key="1">
    <citation type="submission" date="2015-01" db="EMBL/GenBank/DDBJ databases">
        <title>The Genome Sequence of Exophiala xenobiotica CBS118157.</title>
        <authorList>
            <consortium name="The Broad Institute Genomics Platform"/>
            <person name="Cuomo C."/>
            <person name="de Hoog S."/>
            <person name="Gorbushina A."/>
            <person name="Stielow B."/>
            <person name="Teixiera M."/>
            <person name="Abouelleil A."/>
            <person name="Chapman S.B."/>
            <person name="Priest M."/>
            <person name="Young S.K."/>
            <person name="Wortman J."/>
            <person name="Nusbaum C."/>
            <person name="Birren B."/>
        </authorList>
    </citation>
    <scope>NUCLEOTIDE SEQUENCE [LARGE SCALE GENOMIC DNA]</scope>
    <source>
        <strain evidence="10 11">CBS 118157</strain>
    </source>
</reference>
<feature type="region of interest" description="Disordered" evidence="9">
    <location>
        <begin position="1"/>
        <end position="97"/>
    </location>
</feature>
<evidence type="ECO:0000313" key="11">
    <source>
        <dbReference type="Proteomes" id="UP000054342"/>
    </source>
</evidence>
<gene>
    <name evidence="10" type="ORF">PV05_05967</name>
</gene>
<dbReference type="Pfam" id="PF03879">
    <property type="entry name" value="Cgr1"/>
    <property type="match status" value="1"/>
</dbReference>
<dbReference type="GO" id="GO:0005730">
    <property type="term" value="C:nucleolus"/>
    <property type="evidence" value="ECO:0007669"/>
    <property type="project" value="UniProtKB-SubCell"/>
</dbReference>
<comment type="function">
    <text evidence="1 8">Involved in nucleolar integrity and required for processing of the pre-rRNA for the 60S ribosome subunit.</text>
</comment>
<dbReference type="EMBL" id="KN847319">
    <property type="protein sequence ID" value="KIW57417.1"/>
    <property type="molecule type" value="Genomic_DNA"/>
</dbReference>
<dbReference type="GO" id="GO:0006364">
    <property type="term" value="P:rRNA processing"/>
    <property type="evidence" value="ECO:0007669"/>
    <property type="project" value="UniProtKB-UniRule"/>
</dbReference>
<evidence type="ECO:0000256" key="5">
    <source>
        <dbReference type="ARBA" id="ARBA00022552"/>
    </source>
</evidence>
<keyword evidence="6" id="KW-0175">Coiled coil</keyword>
<dbReference type="RefSeq" id="XP_013318001.1">
    <property type="nucleotide sequence ID" value="XM_013462547.1"/>
</dbReference>
<accession>A0A0D2D512</accession>
<proteinExistence type="inferred from homology"/>
<evidence type="ECO:0000256" key="6">
    <source>
        <dbReference type="ARBA" id="ARBA00023054"/>
    </source>
</evidence>
<name>A0A0D2D512_9EURO</name>
<evidence type="ECO:0000256" key="3">
    <source>
        <dbReference type="ARBA" id="ARBA00007869"/>
    </source>
</evidence>
<dbReference type="OrthoDB" id="3942380at2759"/>
<dbReference type="AlphaFoldDB" id="A0A0D2D512"/>
<dbReference type="STRING" id="348802.A0A0D2D512"/>